<dbReference type="KEGG" id="apai:APAC_0921"/>
<keyword evidence="1" id="KW-0597">Phosphoprotein</keyword>
<evidence type="ECO:0000256" key="3">
    <source>
        <dbReference type="ARBA" id="ARBA00022722"/>
    </source>
</evidence>
<evidence type="ECO:0000256" key="1">
    <source>
        <dbReference type="ARBA" id="ARBA00022553"/>
    </source>
</evidence>
<reference evidence="6 7" key="1">
    <citation type="submission" date="2019-09" db="EMBL/GenBank/DDBJ databases">
        <title>Complete genome sequencing of four Arcobacter species reveals a diverse suite of mobile elements.</title>
        <authorList>
            <person name="Miller W.G."/>
            <person name="Yee E."/>
            <person name="Bono J.L."/>
        </authorList>
    </citation>
    <scope>NUCLEOTIDE SEQUENCE [LARGE SCALE GENOMIC DNA]</scope>
    <source>
        <strain evidence="6 7">LMG 26638</strain>
    </source>
</reference>
<dbReference type="GO" id="GO:0004540">
    <property type="term" value="F:RNA nuclease activity"/>
    <property type="evidence" value="ECO:0007669"/>
    <property type="project" value="InterPro"/>
</dbReference>
<keyword evidence="3" id="KW-0540">Nuclease</keyword>
<accession>A0A5C2H766</accession>
<dbReference type="GO" id="GO:0000166">
    <property type="term" value="F:nucleotide binding"/>
    <property type="evidence" value="ECO:0007669"/>
    <property type="project" value="UniProtKB-KW"/>
</dbReference>
<evidence type="ECO:0000256" key="5">
    <source>
        <dbReference type="ARBA" id="ARBA00022801"/>
    </source>
</evidence>
<evidence type="ECO:0000256" key="2">
    <source>
        <dbReference type="ARBA" id="ARBA00022649"/>
    </source>
</evidence>
<keyword evidence="4" id="KW-0547">Nucleotide-binding</keyword>
<gene>
    <name evidence="6" type="ORF">APAC_0921</name>
</gene>
<keyword evidence="7" id="KW-1185">Reference proteome</keyword>
<dbReference type="InterPro" id="IPR008201">
    <property type="entry name" value="HepT-like"/>
</dbReference>
<proteinExistence type="predicted"/>
<dbReference type="OrthoDB" id="5361675at2"/>
<evidence type="ECO:0000313" key="7">
    <source>
        <dbReference type="Proteomes" id="UP000322726"/>
    </source>
</evidence>
<dbReference type="Proteomes" id="UP000322726">
    <property type="component" value="Chromosome"/>
</dbReference>
<dbReference type="EMBL" id="CP035928">
    <property type="protein sequence ID" value="QEP34058.1"/>
    <property type="molecule type" value="Genomic_DNA"/>
</dbReference>
<dbReference type="RefSeq" id="WP_130233010.1">
    <property type="nucleotide sequence ID" value="NZ_BMEF01000012.1"/>
</dbReference>
<dbReference type="GO" id="GO:0110001">
    <property type="term" value="C:toxin-antitoxin complex"/>
    <property type="evidence" value="ECO:0007669"/>
    <property type="project" value="InterPro"/>
</dbReference>
<dbReference type="GO" id="GO:0016787">
    <property type="term" value="F:hydrolase activity"/>
    <property type="evidence" value="ECO:0007669"/>
    <property type="project" value="UniProtKB-KW"/>
</dbReference>
<name>A0A5C2H766_9BACT</name>
<dbReference type="PANTHER" id="PTHR34139">
    <property type="entry name" value="UPF0331 PROTEIN MJ0127"/>
    <property type="match status" value="1"/>
</dbReference>
<protein>
    <submittedName>
        <fullName evidence="6">DUF86 domain-containing protein</fullName>
    </submittedName>
</protein>
<reference evidence="6 7" key="3">
    <citation type="submission" date="2019-09" db="EMBL/GenBank/DDBJ databases">
        <title>Taxonomic note: a critical rebuttal of the proposed division of the genus Arcobacter into six genera, emended descriptions of Arcobacter anaerophilus and the genus Arcobacter, and an assessment of genus-level boundaries for Epsilonproteobacteria using in silico genomic comparator tools.</title>
        <authorList>
            <person name="On S.L.W."/>
            <person name="Miller W.G."/>
            <person name="Biggs P."/>
            <person name="Cornelius A."/>
            <person name="Vandamme P."/>
        </authorList>
    </citation>
    <scope>NUCLEOTIDE SEQUENCE [LARGE SCALE GENOMIC DNA]</scope>
    <source>
        <strain evidence="6 7">LMG 26638</strain>
    </source>
</reference>
<dbReference type="AlphaFoldDB" id="A0A5C2H766"/>
<evidence type="ECO:0000313" key="6">
    <source>
        <dbReference type="EMBL" id="QEP34058.1"/>
    </source>
</evidence>
<dbReference type="PANTHER" id="PTHR34139:SF1">
    <property type="entry name" value="RNASE MJ1380-RELATED"/>
    <property type="match status" value="1"/>
</dbReference>
<reference evidence="7" key="2">
    <citation type="submission" date="2019-09" db="EMBL/GenBank/DDBJ databases">
        <title>Complete genome sequencing of four Arcobacter species reveals a diverse suite of mobile elements.</title>
        <authorList>
            <person name="On S.L.W."/>
            <person name="Miller W.G."/>
            <person name="Biggs P."/>
            <person name="Cornelius A."/>
            <person name="Vandamme P."/>
        </authorList>
    </citation>
    <scope>NUCLEOTIDE SEQUENCE [LARGE SCALE GENOMIC DNA]</scope>
    <source>
        <strain evidence="7">LMG 26638</strain>
    </source>
</reference>
<keyword evidence="5" id="KW-0378">Hydrolase</keyword>
<evidence type="ECO:0000256" key="4">
    <source>
        <dbReference type="ARBA" id="ARBA00022741"/>
    </source>
</evidence>
<dbReference type="Pfam" id="PF01934">
    <property type="entry name" value="HepT-like"/>
    <property type="match status" value="1"/>
</dbReference>
<organism evidence="6 7">
    <name type="scientific">Malaciobacter pacificus</name>
    <dbReference type="NCBI Taxonomy" id="1080223"/>
    <lineage>
        <taxon>Bacteria</taxon>
        <taxon>Pseudomonadati</taxon>
        <taxon>Campylobacterota</taxon>
        <taxon>Epsilonproteobacteria</taxon>
        <taxon>Campylobacterales</taxon>
        <taxon>Arcobacteraceae</taxon>
        <taxon>Malaciobacter</taxon>
    </lineage>
</organism>
<sequence length="108" mass="12543">MSDTKRIKFILEKIDDIELFINKFNSIVSLLEDKMGFDATLMCLLQIGETLNKLESEYKNIDKNDIKGAYDVRNFIAHDYEGVNKSLIEGILRHHLPKLKETLTKILE</sequence>
<keyword evidence="2" id="KW-1277">Toxin-antitoxin system</keyword>
<dbReference type="InterPro" id="IPR051813">
    <property type="entry name" value="HepT_RNase_toxin"/>
</dbReference>